<evidence type="ECO:0000313" key="2">
    <source>
        <dbReference type="Proteomes" id="UP001229421"/>
    </source>
</evidence>
<gene>
    <name evidence="1" type="ORF">QVD17_24099</name>
</gene>
<dbReference type="PANTHER" id="PTHR37720">
    <property type="entry name" value="OS10G0481400 PROTEIN"/>
    <property type="match status" value="1"/>
</dbReference>
<dbReference type="PANTHER" id="PTHR37720:SF2">
    <property type="entry name" value="OS10G0481400 PROTEIN"/>
    <property type="match status" value="1"/>
</dbReference>
<reference evidence="1" key="1">
    <citation type="journal article" date="2023" name="bioRxiv">
        <title>Improved chromosome-level genome assembly for marigold (Tagetes erecta).</title>
        <authorList>
            <person name="Jiang F."/>
            <person name="Yuan L."/>
            <person name="Wang S."/>
            <person name="Wang H."/>
            <person name="Xu D."/>
            <person name="Wang A."/>
            <person name="Fan W."/>
        </authorList>
    </citation>
    <scope>NUCLEOTIDE SEQUENCE</scope>
    <source>
        <strain evidence="1">WSJ</strain>
        <tissue evidence="1">Leaf</tissue>
    </source>
</reference>
<comment type="caution">
    <text evidence="1">The sequence shown here is derived from an EMBL/GenBank/DDBJ whole genome shotgun (WGS) entry which is preliminary data.</text>
</comment>
<name>A0AAD8KEQ1_TARER</name>
<keyword evidence="2" id="KW-1185">Reference proteome</keyword>
<dbReference type="EMBL" id="JAUHHV010000006">
    <property type="protein sequence ID" value="KAK1421619.1"/>
    <property type="molecule type" value="Genomic_DNA"/>
</dbReference>
<sequence>MISILAQERLLGAALGSAFSGVIIFEQRRDIYKTIAQNQPPKSQMKEPVRRKKIEFAHYWNKSVDQIFGPAIQALSSRRWAEDGRKLEKKVSNDRRKKENGKAEKATADLIYSSKVLILLQISSNKIIPSSIEQEAASVKSKKNMAALFEGSKSAIKSGVVELIIRKPSKQTPLFI</sequence>
<evidence type="ECO:0000313" key="1">
    <source>
        <dbReference type="EMBL" id="KAK1421619.1"/>
    </source>
</evidence>
<organism evidence="1 2">
    <name type="scientific">Tagetes erecta</name>
    <name type="common">African marigold</name>
    <dbReference type="NCBI Taxonomy" id="13708"/>
    <lineage>
        <taxon>Eukaryota</taxon>
        <taxon>Viridiplantae</taxon>
        <taxon>Streptophyta</taxon>
        <taxon>Embryophyta</taxon>
        <taxon>Tracheophyta</taxon>
        <taxon>Spermatophyta</taxon>
        <taxon>Magnoliopsida</taxon>
        <taxon>eudicotyledons</taxon>
        <taxon>Gunneridae</taxon>
        <taxon>Pentapetalae</taxon>
        <taxon>asterids</taxon>
        <taxon>campanulids</taxon>
        <taxon>Asterales</taxon>
        <taxon>Asteraceae</taxon>
        <taxon>Asteroideae</taxon>
        <taxon>Heliantheae alliance</taxon>
        <taxon>Tageteae</taxon>
        <taxon>Tagetes</taxon>
    </lineage>
</organism>
<protein>
    <submittedName>
        <fullName evidence="1">Uncharacterized protein</fullName>
    </submittedName>
</protein>
<dbReference type="AlphaFoldDB" id="A0AAD8KEQ1"/>
<dbReference type="Proteomes" id="UP001229421">
    <property type="component" value="Unassembled WGS sequence"/>
</dbReference>
<proteinExistence type="predicted"/>
<accession>A0AAD8KEQ1</accession>